<dbReference type="InterPro" id="IPR037523">
    <property type="entry name" value="VOC_core"/>
</dbReference>
<dbReference type="GO" id="GO:0004462">
    <property type="term" value="F:lactoylglutathione lyase activity"/>
    <property type="evidence" value="ECO:0007669"/>
    <property type="project" value="InterPro"/>
</dbReference>
<evidence type="ECO:0000259" key="2">
    <source>
        <dbReference type="PROSITE" id="PS51819"/>
    </source>
</evidence>
<dbReference type="AlphaFoldDB" id="A0A1T2XGA2"/>
<dbReference type="InterPro" id="IPR029068">
    <property type="entry name" value="Glyas_Bleomycin-R_OHBP_Dase"/>
</dbReference>
<feature type="domain" description="VOC" evidence="2">
    <location>
        <begin position="5"/>
        <end position="119"/>
    </location>
</feature>
<dbReference type="PROSITE" id="PS51819">
    <property type="entry name" value="VOC"/>
    <property type="match status" value="1"/>
</dbReference>
<keyword evidence="4" id="KW-1185">Reference proteome</keyword>
<dbReference type="PROSITE" id="PS00934">
    <property type="entry name" value="GLYOXALASE_I_1"/>
    <property type="match status" value="1"/>
</dbReference>
<reference evidence="3 4" key="1">
    <citation type="submission" date="2017-01" db="EMBL/GenBank/DDBJ databases">
        <title>Genome analysis of Paenibacillus selenitrireducens ES3-24.</title>
        <authorList>
            <person name="Xu D."/>
            <person name="Yao R."/>
            <person name="Zheng S."/>
        </authorList>
    </citation>
    <scope>NUCLEOTIDE SEQUENCE [LARGE SCALE GENOMIC DNA]</scope>
    <source>
        <strain evidence="3 4">ES3-24</strain>
    </source>
</reference>
<comment type="caution">
    <text evidence="3">The sequence shown here is derived from an EMBL/GenBank/DDBJ whole genome shotgun (WGS) entry which is preliminary data.</text>
</comment>
<evidence type="ECO:0000256" key="1">
    <source>
        <dbReference type="ARBA" id="ARBA00022723"/>
    </source>
</evidence>
<accession>A0A1T2XGA2</accession>
<dbReference type="RefSeq" id="WP_078498986.1">
    <property type="nucleotide sequence ID" value="NZ_MSZX01000004.1"/>
</dbReference>
<protein>
    <submittedName>
        <fullName evidence="3">Glyoxalase</fullName>
    </submittedName>
</protein>
<keyword evidence="1" id="KW-0479">Metal-binding</keyword>
<evidence type="ECO:0000313" key="3">
    <source>
        <dbReference type="EMBL" id="OPA78653.1"/>
    </source>
</evidence>
<sequence length="122" mass="14028">MTINQIQQIGLPVKHLETAILFYQDTLGMKFLFQTETMAFFDCNGIRLMLSIPEKKEFAQVGSVIYFQTEQIEETYDKLIEKGVLFLDSPHLVAKSGQIETWMVFFKDSEGNTLALINERLA</sequence>
<name>A0A1T2XGA2_9BACL</name>
<dbReference type="GO" id="GO:0046872">
    <property type="term" value="F:metal ion binding"/>
    <property type="evidence" value="ECO:0007669"/>
    <property type="project" value="UniProtKB-KW"/>
</dbReference>
<dbReference type="STRING" id="1324314.BVG16_12385"/>
<dbReference type="InterPro" id="IPR004360">
    <property type="entry name" value="Glyas_Fos-R_dOase_dom"/>
</dbReference>
<dbReference type="InterPro" id="IPR018146">
    <property type="entry name" value="Glyoxalase_1_CS"/>
</dbReference>
<proteinExistence type="predicted"/>
<dbReference type="EMBL" id="MSZX01000004">
    <property type="protein sequence ID" value="OPA78653.1"/>
    <property type="molecule type" value="Genomic_DNA"/>
</dbReference>
<evidence type="ECO:0000313" key="4">
    <source>
        <dbReference type="Proteomes" id="UP000190188"/>
    </source>
</evidence>
<dbReference type="Gene3D" id="3.10.180.10">
    <property type="entry name" value="2,3-Dihydroxybiphenyl 1,2-Dioxygenase, domain 1"/>
    <property type="match status" value="1"/>
</dbReference>
<dbReference type="Pfam" id="PF00903">
    <property type="entry name" value="Glyoxalase"/>
    <property type="match status" value="1"/>
</dbReference>
<dbReference type="OrthoDB" id="9804944at2"/>
<gene>
    <name evidence="3" type="ORF">BVG16_12385</name>
</gene>
<dbReference type="Proteomes" id="UP000190188">
    <property type="component" value="Unassembled WGS sequence"/>
</dbReference>
<dbReference type="SUPFAM" id="SSF54593">
    <property type="entry name" value="Glyoxalase/Bleomycin resistance protein/Dihydroxybiphenyl dioxygenase"/>
    <property type="match status" value="1"/>
</dbReference>
<organism evidence="3 4">
    <name type="scientific">Paenibacillus selenitireducens</name>
    <dbReference type="NCBI Taxonomy" id="1324314"/>
    <lineage>
        <taxon>Bacteria</taxon>
        <taxon>Bacillati</taxon>
        <taxon>Bacillota</taxon>
        <taxon>Bacilli</taxon>
        <taxon>Bacillales</taxon>
        <taxon>Paenibacillaceae</taxon>
        <taxon>Paenibacillus</taxon>
    </lineage>
</organism>